<accession>A0ACC2FLF6</accession>
<dbReference type="EMBL" id="CM055752">
    <property type="protein sequence ID" value="KAJ7992224.1"/>
    <property type="molecule type" value="Genomic_DNA"/>
</dbReference>
<evidence type="ECO:0000313" key="1">
    <source>
        <dbReference type="EMBL" id="KAJ7992224.1"/>
    </source>
</evidence>
<keyword evidence="2" id="KW-1185">Reference proteome</keyword>
<comment type="caution">
    <text evidence="1">The sequence shown here is derived from an EMBL/GenBank/DDBJ whole genome shotgun (WGS) entry which is preliminary data.</text>
</comment>
<dbReference type="Proteomes" id="UP001157502">
    <property type="component" value="Chromosome 25"/>
</dbReference>
<proteinExistence type="predicted"/>
<organism evidence="1 2">
    <name type="scientific">Dallia pectoralis</name>
    <name type="common">Alaska blackfish</name>
    <dbReference type="NCBI Taxonomy" id="75939"/>
    <lineage>
        <taxon>Eukaryota</taxon>
        <taxon>Metazoa</taxon>
        <taxon>Chordata</taxon>
        <taxon>Craniata</taxon>
        <taxon>Vertebrata</taxon>
        <taxon>Euteleostomi</taxon>
        <taxon>Actinopterygii</taxon>
        <taxon>Neopterygii</taxon>
        <taxon>Teleostei</taxon>
        <taxon>Protacanthopterygii</taxon>
        <taxon>Esociformes</taxon>
        <taxon>Umbridae</taxon>
        <taxon>Dallia</taxon>
    </lineage>
</organism>
<protein>
    <submittedName>
        <fullName evidence="1">Uncharacterized protein</fullName>
    </submittedName>
</protein>
<reference evidence="1" key="1">
    <citation type="submission" date="2021-05" db="EMBL/GenBank/DDBJ databases">
        <authorList>
            <person name="Pan Q."/>
            <person name="Jouanno E."/>
            <person name="Zahm M."/>
            <person name="Klopp C."/>
            <person name="Cabau C."/>
            <person name="Louis A."/>
            <person name="Berthelot C."/>
            <person name="Parey E."/>
            <person name="Roest Crollius H."/>
            <person name="Montfort J."/>
            <person name="Robinson-Rechavi M."/>
            <person name="Bouchez O."/>
            <person name="Lampietro C."/>
            <person name="Lopez Roques C."/>
            <person name="Donnadieu C."/>
            <person name="Postlethwait J."/>
            <person name="Bobe J."/>
            <person name="Dillon D."/>
            <person name="Chandos A."/>
            <person name="von Hippel F."/>
            <person name="Guiguen Y."/>
        </authorList>
    </citation>
    <scope>NUCLEOTIDE SEQUENCE</scope>
    <source>
        <strain evidence="1">YG-Jan2019</strain>
    </source>
</reference>
<name>A0ACC2FLF6_DALPE</name>
<evidence type="ECO:0000313" key="2">
    <source>
        <dbReference type="Proteomes" id="UP001157502"/>
    </source>
</evidence>
<sequence length="96" mass="9997">MCVCHLRPLGGAIFSETSGDRGISPFLSSCQIGSDTFPAGIHSSSGLPLKLGGVGSRWSNGEVRMRPLGEITDNETSPSPSYYSAENHTDGSGPRG</sequence>
<gene>
    <name evidence="1" type="ORF">DPEC_G00276300</name>
</gene>